<gene>
    <name evidence="11" type="ORF">TNIN_497911</name>
</gene>
<evidence type="ECO:0000256" key="7">
    <source>
        <dbReference type="ARBA" id="ARBA00023163"/>
    </source>
</evidence>
<dbReference type="PROSITE" id="PS00028">
    <property type="entry name" value="ZINC_FINGER_C2H2_1"/>
    <property type="match status" value="1"/>
</dbReference>
<dbReference type="SUPFAM" id="SSF57667">
    <property type="entry name" value="beta-beta-alpha zinc fingers"/>
    <property type="match status" value="1"/>
</dbReference>
<keyword evidence="4 9" id="KW-0863">Zinc-finger</keyword>
<proteinExistence type="predicted"/>
<dbReference type="GO" id="GO:0005634">
    <property type="term" value="C:nucleus"/>
    <property type="evidence" value="ECO:0007669"/>
    <property type="project" value="UniProtKB-SubCell"/>
</dbReference>
<dbReference type="OrthoDB" id="6479046at2759"/>
<keyword evidence="7" id="KW-0804">Transcription</keyword>
<evidence type="ECO:0000313" key="11">
    <source>
        <dbReference type="EMBL" id="GFY43910.1"/>
    </source>
</evidence>
<organism evidence="11 12">
    <name type="scientific">Trichonephila inaurata madagascariensis</name>
    <dbReference type="NCBI Taxonomy" id="2747483"/>
    <lineage>
        <taxon>Eukaryota</taxon>
        <taxon>Metazoa</taxon>
        <taxon>Ecdysozoa</taxon>
        <taxon>Arthropoda</taxon>
        <taxon>Chelicerata</taxon>
        <taxon>Arachnida</taxon>
        <taxon>Araneae</taxon>
        <taxon>Araneomorphae</taxon>
        <taxon>Entelegynae</taxon>
        <taxon>Araneoidea</taxon>
        <taxon>Nephilidae</taxon>
        <taxon>Trichonephila</taxon>
        <taxon>Trichonephila inaurata</taxon>
    </lineage>
</organism>
<dbReference type="Proteomes" id="UP000886998">
    <property type="component" value="Unassembled WGS sequence"/>
</dbReference>
<keyword evidence="2" id="KW-0479">Metal-binding</keyword>
<evidence type="ECO:0000256" key="3">
    <source>
        <dbReference type="ARBA" id="ARBA00022737"/>
    </source>
</evidence>
<sequence length="168" mass="19580">MAERNVSPVEKNVYYICIPCARVSREPRTEFLYVSSLEFPFTCEICEQQFQHGLLAKRINPNNAPTHRCSACDETFQRPSELFSHSMGHSGDWEYRCEYCYLGFYSDSYREIHLIQRSLIRDLTCVRCLRPFLGKSCPNVYSDLVRLNKIFCGDCCIGSKNIIEYVTQ</sequence>
<comment type="caution">
    <text evidence="11">The sequence shown here is derived from an EMBL/GenBank/DDBJ whole genome shotgun (WGS) entry which is preliminary data.</text>
</comment>
<evidence type="ECO:0000313" key="12">
    <source>
        <dbReference type="Proteomes" id="UP000886998"/>
    </source>
</evidence>
<dbReference type="InterPro" id="IPR036236">
    <property type="entry name" value="Znf_C2H2_sf"/>
</dbReference>
<evidence type="ECO:0000256" key="9">
    <source>
        <dbReference type="PROSITE-ProRule" id="PRU00042"/>
    </source>
</evidence>
<dbReference type="PANTHER" id="PTHR47772:SF1">
    <property type="entry name" value="ZINC FINGER PROTEIN 200"/>
    <property type="match status" value="1"/>
</dbReference>
<evidence type="ECO:0000256" key="2">
    <source>
        <dbReference type="ARBA" id="ARBA00022723"/>
    </source>
</evidence>
<name>A0A8X6WZ45_9ARAC</name>
<keyword evidence="12" id="KW-1185">Reference proteome</keyword>
<evidence type="ECO:0000256" key="8">
    <source>
        <dbReference type="ARBA" id="ARBA00023242"/>
    </source>
</evidence>
<dbReference type="InterPro" id="IPR013087">
    <property type="entry name" value="Znf_C2H2_type"/>
</dbReference>
<accession>A0A8X6WZ45</accession>
<protein>
    <recommendedName>
        <fullName evidence="10">C2H2-type domain-containing protein</fullName>
    </recommendedName>
</protein>
<dbReference type="InterPro" id="IPR050636">
    <property type="entry name" value="C2H2-ZF_domain-containing"/>
</dbReference>
<dbReference type="EMBL" id="BMAV01003930">
    <property type="protein sequence ID" value="GFY43910.1"/>
    <property type="molecule type" value="Genomic_DNA"/>
</dbReference>
<comment type="subcellular location">
    <subcellularLocation>
        <location evidence="1">Nucleus</location>
    </subcellularLocation>
</comment>
<dbReference type="AlphaFoldDB" id="A0A8X6WZ45"/>
<evidence type="ECO:0000256" key="6">
    <source>
        <dbReference type="ARBA" id="ARBA00023015"/>
    </source>
</evidence>
<dbReference type="PROSITE" id="PS50157">
    <property type="entry name" value="ZINC_FINGER_C2H2_2"/>
    <property type="match status" value="1"/>
</dbReference>
<keyword evidence="8" id="KW-0539">Nucleus</keyword>
<reference evidence="11" key="1">
    <citation type="submission" date="2020-08" db="EMBL/GenBank/DDBJ databases">
        <title>Multicomponent nature underlies the extraordinary mechanical properties of spider dragline silk.</title>
        <authorList>
            <person name="Kono N."/>
            <person name="Nakamura H."/>
            <person name="Mori M."/>
            <person name="Yoshida Y."/>
            <person name="Ohtoshi R."/>
            <person name="Malay A.D."/>
            <person name="Moran D.A.P."/>
            <person name="Tomita M."/>
            <person name="Numata K."/>
            <person name="Arakawa K."/>
        </authorList>
    </citation>
    <scope>NUCLEOTIDE SEQUENCE</scope>
</reference>
<keyword evidence="6" id="KW-0805">Transcription regulation</keyword>
<keyword evidence="5" id="KW-0862">Zinc</keyword>
<feature type="domain" description="C2H2-type" evidence="10">
    <location>
        <begin position="67"/>
        <end position="94"/>
    </location>
</feature>
<evidence type="ECO:0000259" key="10">
    <source>
        <dbReference type="PROSITE" id="PS50157"/>
    </source>
</evidence>
<evidence type="ECO:0000256" key="4">
    <source>
        <dbReference type="ARBA" id="ARBA00022771"/>
    </source>
</evidence>
<dbReference type="PANTHER" id="PTHR47772">
    <property type="entry name" value="ZINC FINGER PROTEIN 200"/>
    <property type="match status" value="1"/>
</dbReference>
<dbReference type="Gene3D" id="3.30.160.60">
    <property type="entry name" value="Classic Zinc Finger"/>
    <property type="match status" value="1"/>
</dbReference>
<evidence type="ECO:0000256" key="5">
    <source>
        <dbReference type="ARBA" id="ARBA00022833"/>
    </source>
</evidence>
<keyword evidence="3" id="KW-0677">Repeat</keyword>
<evidence type="ECO:0000256" key="1">
    <source>
        <dbReference type="ARBA" id="ARBA00004123"/>
    </source>
</evidence>
<dbReference type="GO" id="GO:0008270">
    <property type="term" value="F:zinc ion binding"/>
    <property type="evidence" value="ECO:0007669"/>
    <property type="project" value="UniProtKB-KW"/>
</dbReference>